<evidence type="ECO:0000313" key="2">
    <source>
        <dbReference type="Proteomes" id="UP001320706"/>
    </source>
</evidence>
<gene>
    <name evidence="1" type="ORF">M8818_003056</name>
</gene>
<reference evidence="1" key="1">
    <citation type="submission" date="2024-02" db="EMBL/GenBank/DDBJ databases">
        <title>Metagenome Assembled Genome of Zalaria obscura JY119.</title>
        <authorList>
            <person name="Vighnesh L."/>
            <person name="Jagadeeshwari U."/>
            <person name="Venkata Ramana C."/>
            <person name="Sasikala C."/>
        </authorList>
    </citation>
    <scope>NUCLEOTIDE SEQUENCE</scope>
    <source>
        <strain evidence="1">JY119</strain>
    </source>
</reference>
<organism evidence="1 2">
    <name type="scientific">Zalaria obscura</name>
    <dbReference type="NCBI Taxonomy" id="2024903"/>
    <lineage>
        <taxon>Eukaryota</taxon>
        <taxon>Fungi</taxon>
        <taxon>Dikarya</taxon>
        <taxon>Ascomycota</taxon>
        <taxon>Pezizomycotina</taxon>
        <taxon>Dothideomycetes</taxon>
        <taxon>Dothideomycetidae</taxon>
        <taxon>Dothideales</taxon>
        <taxon>Zalariaceae</taxon>
        <taxon>Zalaria</taxon>
    </lineage>
</organism>
<proteinExistence type="predicted"/>
<name>A0ACC3SGF2_9PEZI</name>
<sequence length="100" mass="10654">MSARVVRPYRHSLSYPTLGTSIRYSQLSAAAARLIHQSLIPCTLPTKVKFRAVPGDCRQADRQRAPPSPPSPVPSPQVSGVAAASRGHQGQDRVTPGVAD</sequence>
<comment type="caution">
    <text evidence="1">The sequence shown here is derived from an EMBL/GenBank/DDBJ whole genome shotgun (WGS) entry which is preliminary data.</text>
</comment>
<protein>
    <submittedName>
        <fullName evidence="1">Uncharacterized protein</fullName>
    </submittedName>
</protein>
<accession>A0ACC3SGF2</accession>
<dbReference type="Proteomes" id="UP001320706">
    <property type="component" value="Unassembled WGS sequence"/>
</dbReference>
<evidence type="ECO:0000313" key="1">
    <source>
        <dbReference type="EMBL" id="KAK8212891.1"/>
    </source>
</evidence>
<keyword evidence="2" id="KW-1185">Reference proteome</keyword>
<dbReference type="EMBL" id="JAMKPW020000012">
    <property type="protein sequence ID" value="KAK8212891.1"/>
    <property type="molecule type" value="Genomic_DNA"/>
</dbReference>